<dbReference type="EMBL" id="JADBJN010000002">
    <property type="protein sequence ID" value="KAG5676086.1"/>
    <property type="molecule type" value="Genomic_DNA"/>
</dbReference>
<keyword evidence="2" id="KW-0813">Transport</keyword>
<dbReference type="AlphaFoldDB" id="A0A9J6C3I3"/>
<feature type="transmembrane region" description="Helical" evidence="2">
    <location>
        <begin position="258"/>
        <end position="278"/>
    </location>
</feature>
<evidence type="ECO:0000256" key="2">
    <source>
        <dbReference type="RuleBase" id="RU362056"/>
    </source>
</evidence>
<dbReference type="GO" id="GO:0043252">
    <property type="term" value="P:sodium-independent organic anion transport"/>
    <property type="evidence" value="ECO:0007669"/>
    <property type="project" value="TreeGrafter"/>
</dbReference>
<dbReference type="Gene3D" id="1.20.1250.20">
    <property type="entry name" value="MFS general substrate transporter like domains"/>
    <property type="match status" value="1"/>
</dbReference>
<keyword evidence="2" id="KW-0472">Membrane</keyword>
<dbReference type="InterPro" id="IPR004156">
    <property type="entry name" value="OATP"/>
</dbReference>
<dbReference type="GO" id="GO:0006811">
    <property type="term" value="P:monoatomic ion transport"/>
    <property type="evidence" value="ECO:0007669"/>
    <property type="project" value="UniProtKB-KW"/>
</dbReference>
<dbReference type="GO" id="GO:0015347">
    <property type="term" value="F:sodium-independent organic anion transmembrane transporter activity"/>
    <property type="evidence" value="ECO:0007669"/>
    <property type="project" value="TreeGrafter"/>
</dbReference>
<accession>A0A9J6C3I3</accession>
<dbReference type="InterPro" id="IPR036259">
    <property type="entry name" value="MFS_trans_sf"/>
</dbReference>
<dbReference type="PANTHER" id="PTHR11388">
    <property type="entry name" value="ORGANIC ANION TRANSPORTER"/>
    <property type="match status" value="1"/>
</dbReference>
<comment type="subcellular location">
    <subcellularLocation>
        <location evidence="2">Cell membrane</location>
        <topology evidence="2">Multi-pass membrane protein</topology>
    </subcellularLocation>
</comment>
<dbReference type="NCBIfam" id="TIGR00805">
    <property type="entry name" value="oat"/>
    <property type="match status" value="1"/>
</dbReference>
<dbReference type="Pfam" id="PF03137">
    <property type="entry name" value="OATP"/>
    <property type="match status" value="1"/>
</dbReference>
<feature type="transmembrane region" description="Helical" evidence="2">
    <location>
        <begin position="741"/>
        <end position="762"/>
    </location>
</feature>
<feature type="transmembrane region" description="Helical" evidence="2">
    <location>
        <begin position="170"/>
        <end position="190"/>
    </location>
</feature>
<gene>
    <name evidence="3" type="ORF">PVAND_005940</name>
</gene>
<keyword evidence="2" id="KW-0406">Ion transport</keyword>
<feature type="transmembrane region" description="Helical" evidence="2">
    <location>
        <begin position="692"/>
        <end position="713"/>
    </location>
</feature>
<keyword evidence="1" id="KW-1015">Disulfide bond</keyword>
<dbReference type="CDD" id="cd17336">
    <property type="entry name" value="MFS_SLCO_OATP"/>
    <property type="match status" value="1"/>
</dbReference>
<keyword evidence="2" id="KW-1133">Transmembrane helix</keyword>
<proteinExistence type="inferred from homology"/>
<feature type="transmembrane region" description="Helical" evidence="2">
    <location>
        <begin position="429"/>
        <end position="449"/>
    </location>
</feature>
<comment type="similarity">
    <text evidence="2">Belongs to the organo anion transporter (TC 2.A.60) family.</text>
</comment>
<feature type="transmembrane region" description="Helical" evidence="2">
    <location>
        <begin position="358"/>
        <end position="377"/>
    </location>
</feature>
<feature type="transmembrane region" description="Helical" evidence="2">
    <location>
        <begin position="94"/>
        <end position="116"/>
    </location>
</feature>
<feature type="transmembrane region" description="Helical" evidence="2">
    <location>
        <begin position="650"/>
        <end position="671"/>
    </location>
</feature>
<comment type="caution">
    <text evidence="3">The sequence shown here is derived from an EMBL/GenBank/DDBJ whole genome shotgun (WGS) entry which is preliminary data.</text>
</comment>
<feature type="transmembrane region" description="Helical" evidence="2">
    <location>
        <begin position="210"/>
        <end position="238"/>
    </location>
</feature>
<reference evidence="3" key="1">
    <citation type="submission" date="2021-03" db="EMBL/GenBank/DDBJ databases">
        <title>Chromosome level genome of the anhydrobiotic midge Polypedilum vanderplanki.</title>
        <authorList>
            <person name="Yoshida Y."/>
            <person name="Kikawada T."/>
            <person name="Gusev O."/>
        </authorList>
    </citation>
    <scope>NUCLEOTIDE SEQUENCE</scope>
    <source>
        <strain evidence="3">NIAS01</strain>
        <tissue evidence="3">Whole body or cell culture</tissue>
    </source>
</reference>
<dbReference type="OrthoDB" id="5062115at2759"/>
<evidence type="ECO:0000256" key="1">
    <source>
        <dbReference type="ARBA" id="ARBA00023157"/>
    </source>
</evidence>
<dbReference type="SUPFAM" id="SSF103473">
    <property type="entry name" value="MFS general substrate transporter"/>
    <property type="match status" value="1"/>
</dbReference>
<feature type="transmembrane region" description="Helical" evidence="2">
    <location>
        <begin position="27"/>
        <end position="46"/>
    </location>
</feature>
<dbReference type="PANTHER" id="PTHR11388:SF131">
    <property type="entry name" value="SOLUTE CARRIER ORGANIC ANION TRANSPORTER FAMILY MEMBER"/>
    <property type="match status" value="1"/>
</dbReference>
<organism evidence="3 4">
    <name type="scientific">Polypedilum vanderplanki</name>
    <name type="common">Sleeping chironomid midge</name>
    <dbReference type="NCBI Taxonomy" id="319348"/>
    <lineage>
        <taxon>Eukaryota</taxon>
        <taxon>Metazoa</taxon>
        <taxon>Ecdysozoa</taxon>
        <taxon>Arthropoda</taxon>
        <taxon>Hexapoda</taxon>
        <taxon>Insecta</taxon>
        <taxon>Pterygota</taxon>
        <taxon>Neoptera</taxon>
        <taxon>Endopterygota</taxon>
        <taxon>Diptera</taxon>
        <taxon>Nematocera</taxon>
        <taxon>Chironomoidea</taxon>
        <taxon>Chironomidae</taxon>
        <taxon>Chironominae</taxon>
        <taxon>Polypedilum</taxon>
        <taxon>Polypedilum</taxon>
    </lineage>
</organism>
<keyword evidence="2" id="KW-0812">Transmembrane</keyword>
<keyword evidence="4" id="KW-1185">Reference proteome</keyword>
<dbReference type="Proteomes" id="UP001107558">
    <property type="component" value="Chromosome 2"/>
</dbReference>
<dbReference type="GO" id="GO:0005886">
    <property type="term" value="C:plasma membrane"/>
    <property type="evidence" value="ECO:0007669"/>
    <property type="project" value="UniProtKB-SubCell"/>
</dbReference>
<evidence type="ECO:0000313" key="3">
    <source>
        <dbReference type="EMBL" id="KAG5676086.1"/>
    </source>
</evidence>
<evidence type="ECO:0000313" key="4">
    <source>
        <dbReference type="Proteomes" id="UP001107558"/>
    </source>
</evidence>
<feature type="transmembrane region" description="Helical" evidence="2">
    <location>
        <begin position="66"/>
        <end position="87"/>
    </location>
</feature>
<protein>
    <recommendedName>
        <fullName evidence="2">Solute carrier organic anion transporter family member</fullName>
    </recommendedName>
</protein>
<name>A0A9J6C3I3_POLVA</name>
<feature type="transmembrane region" description="Helical" evidence="2">
    <location>
        <begin position="397"/>
        <end position="417"/>
    </location>
</feature>
<sequence length="791" mass="88891">MSSSTKTECGFFNWYPKFLQRFANTRSFIAIYGLLGIFQAMGYIYFVITLQTIEKRFKIPSQTTGIILSGNEISQILLSVILAYIGGNSNRPRFISIGVIFCALSCFILAMPHFIYGAGEDALKLTKEYVESSNISTIDHSIVAKMEQRSNRLCIDEPIEQQCDDEIESILPLILIFLSQFVLGIGNTLYYALGQTYLDDGVTKKKNTPLFLACVFSLRTIGPLIGFALGFACLKIYIDPTLTPIIDSKDPRWMGAYWLGWVFIGIAQIIVAILIGLFPRELPKKQAENENLRDSKEVPKILKSNHDLFSEESLPLKGSMPHNEQILGSINDFRSLNDISPTLENLPATLIRLFKNKLLMYNTLSGIFYILGASAFITFMSKYLEVQFHRSAADATIITGPFTLVGMVLGFLISGIVITKKKPSPSKLLMWNVIVGCMYMAGEVIYLFLTCPDGQIPMDIVNGRLNLSSTCNTGCHCAGISYTPVCLEETGDTFFSPCVASCKMYSKQKRAYFQCDCAKYHLSTLYPSSTTKMLTTSPPFITSDLPYSSLKPKVNSTNITESILQSTESNTLQMLLNKFEIQNSTQDDDYDNEDQYFTIETPDDMDPNYIRVRRSMSGIEESESTTNKEEDEDVFWGRMTPGACITGCAIGFYSFSIISSIINFFGTSGRIGNILVNFRCVSVKDKSVTQGLILMLVSLFALIPGPIIFGRIIDETCLVWTEQCSGRKGNCQLYDQKLFRYYVNLTALMLTSIGVFFDILVWKHGKNLDLYGEREEELLQRQEKKNNYVKN</sequence>